<keyword evidence="3" id="KW-1185">Reference proteome</keyword>
<evidence type="ECO:0000256" key="1">
    <source>
        <dbReference type="SAM" id="Phobius"/>
    </source>
</evidence>
<gene>
    <name evidence="2" type="ORF">H8S37_12390</name>
</gene>
<dbReference type="RefSeq" id="WP_186876371.1">
    <property type="nucleotide sequence ID" value="NZ_JACOPF010000002.1"/>
</dbReference>
<evidence type="ECO:0000313" key="2">
    <source>
        <dbReference type="EMBL" id="MBC5689718.1"/>
    </source>
</evidence>
<sequence length="143" mass="16118">MEQTKTDKSMKRRVIAWTIASLAVLTVLLVEVTLTPLARRGNGTRFLSTGMWYNLAWVGSMYVIPVSLYILGIKSMRYVLAGVVGFWMIPVPVICIIGAGAWYWYLVREEVFYVSLLIMSILSLCALAVNVGWFIACFGKKRN</sequence>
<feature type="transmembrane region" description="Helical" evidence="1">
    <location>
        <begin position="14"/>
        <end position="38"/>
    </location>
</feature>
<organism evidence="2 3">
    <name type="scientific">Mediterraneibacter hominis</name>
    <dbReference type="NCBI Taxonomy" id="2763054"/>
    <lineage>
        <taxon>Bacteria</taxon>
        <taxon>Bacillati</taxon>
        <taxon>Bacillota</taxon>
        <taxon>Clostridia</taxon>
        <taxon>Lachnospirales</taxon>
        <taxon>Lachnospiraceae</taxon>
        <taxon>Mediterraneibacter</taxon>
    </lineage>
</organism>
<dbReference type="EMBL" id="JACOPF010000002">
    <property type="protein sequence ID" value="MBC5689718.1"/>
    <property type="molecule type" value="Genomic_DNA"/>
</dbReference>
<keyword evidence="1" id="KW-0472">Membrane</keyword>
<reference evidence="2" key="1">
    <citation type="submission" date="2020-08" db="EMBL/GenBank/DDBJ databases">
        <title>Genome public.</title>
        <authorList>
            <person name="Liu C."/>
            <person name="Sun Q."/>
        </authorList>
    </citation>
    <scope>NUCLEOTIDE SEQUENCE</scope>
    <source>
        <strain evidence="2">NSJ-55</strain>
    </source>
</reference>
<dbReference type="AlphaFoldDB" id="A0A923RRH6"/>
<feature type="transmembrane region" description="Helical" evidence="1">
    <location>
        <begin position="50"/>
        <end position="71"/>
    </location>
</feature>
<dbReference type="InterPro" id="IPR020204">
    <property type="entry name" value="Uncharacterised_YxaJ"/>
</dbReference>
<accession>A0A923RRH6</accession>
<dbReference type="Proteomes" id="UP000652477">
    <property type="component" value="Unassembled WGS sequence"/>
</dbReference>
<protein>
    <submittedName>
        <fullName evidence="2">DUF5391 family protein</fullName>
    </submittedName>
</protein>
<feature type="transmembrane region" description="Helical" evidence="1">
    <location>
        <begin position="78"/>
        <end position="105"/>
    </location>
</feature>
<keyword evidence="1" id="KW-0812">Transmembrane</keyword>
<evidence type="ECO:0000313" key="3">
    <source>
        <dbReference type="Proteomes" id="UP000652477"/>
    </source>
</evidence>
<keyword evidence="1" id="KW-1133">Transmembrane helix</keyword>
<name>A0A923RRH6_9FIRM</name>
<comment type="caution">
    <text evidence="2">The sequence shown here is derived from an EMBL/GenBank/DDBJ whole genome shotgun (WGS) entry which is preliminary data.</text>
</comment>
<dbReference type="Pfam" id="PF17369">
    <property type="entry name" value="DUF5391"/>
    <property type="match status" value="1"/>
</dbReference>
<feature type="transmembrane region" description="Helical" evidence="1">
    <location>
        <begin position="111"/>
        <end position="138"/>
    </location>
</feature>
<proteinExistence type="predicted"/>